<feature type="domain" description="HTH tetR-type" evidence="5">
    <location>
        <begin position="14"/>
        <end position="74"/>
    </location>
</feature>
<protein>
    <submittedName>
        <fullName evidence="6">TetR/AcrR family transcriptional regulator</fullName>
    </submittedName>
</protein>
<evidence type="ECO:0000313" key="6">
    <source>
        <dbReference type="EMBL" id="WMN14872.1"/>
    </source>
</evidence>
<proteinExistence type="predicted"/>
<dbReference type="Pfam" id="PF00440">
    <property type="entry name" value="TetR_N"/>
    <property type="match status" value="1"/>
</dbReference>
<dbReference type="InterPro" id="IPR023772">
    <property type="entry name" value="DNA-bd_HTH_TetR-type_CS"/>
</dbReference>
<evidence type="ECO:0000259" key="5">
    <source>
        <dbReference type="PROSITE" id="PS50977"/>
    </source>
</evidence>
<name>A0ABY9N9J0_9PSED</name>
<organism evidence="6 7">
    <name type="scientific">Pseudomonas piscis</name>
    <dbReference type="NCBI Taxonomy" id="2614538"/>
    <lineage>
        <taxon>Bacteria</taxon>
        <taxon>Pseudomonadati</taxon>
        <taxon>Pseudomonadota</taxon>
        <taxon>Gammaproteobacteria</taxon>
        <taxon>Pseudomonadales</taxon>
        <taxon>Pseudomonadaceae</taxon>
        <taxon>Pseudomonas</taxon>
    </lineage>
</organism>
<evidence type="ECO:0000313" key="7">
    <source>
        <dbReference type="Proteomes" id="UP001237292"/>
    </source>
</evidence>
<keyword evidence="1" id="KW-0805">Transcription regulation</keyword>
<evidence type="ECO:0000256" key="3">
    <source>
        <dbReference type="ARBA" id="ARBA00023163"/>
    </source>
</evidence>
<evidence type="ECO:0000256" key="1">
    <source>
        <dbReference type="ARBA" id="ARBA00023015"/>
    </source>
</evidence>
<evidence type="ECO:0000256" key="4">
    <source>
        <dbReference type="PROSITE-ProRule" id="PRU00335"/>
    </source>
</evidence>
<keyword evidence="3" id="KW-0804">Transcription</keyword>
<dbReference type="EMBL" id="CP133164">
    <property type="protein sequence ID" value="WMN14872.1"/>
    <property type="molecule type" value="Genomic_DNA"/>
</dbReference>
<keyword evidence="7" id="KW-1185">Reference proteome</keyword>
<dbReference type="InterPro" id="IPR009057">
    <property type="entry name" value="Homeodomain-like_sf"/>
</dbReference>
<dbReference type="PANTHER" id="PTHR30055:SF234">
    <property type="entry name" value="HTH-TYPE TRANSCRIPTIONAL REGULATOR BETI"/>
    <property type="match status" value="1"/>
</dbReference>
<evidence type="ECO:0000256" key="2">
    <source>
        <dbReference type="ARBA" id="ARBA00023125"/>
    </source>
</evidence>
<accession>A0ABY9N9J0</accession>
<keyword evidence="2 4" id="KW-0238">DNA-binding</keyword>
<dbReference type="SUPFAM" id="SSF46689">
    <property type="entry name" value="Homeodomain-like"/>
    <property type="match status" value="1"/>
</dbReference>
<gene>
    <name evidence="6" type="ORF">QL104_15960</name>
</gene>
<dbReference type="PRINTS" id="PR00455">
    <property type="entry name" value="HTHTETR"/>
</dbReference>
<dbReference type="Proteomes" id="UP001237292">
    <property type="component" value="Chromosome"/>
</dbReference>
<dbReference type="InterPro" id="IPR050109">
    <property type="entry name" value="HTH-type_TetR-like_transc_reg"/>
</dbReference>
<sequence>MSMNVKSRQQENSELTRDALLDSAREQFIAHGYTGVSIDSIASQARVTKGAFYHHFANKKELLAQCYEQQMRMIAQALDQVPATDDPWSRAQQLATAFIDTVMRQRKRLLSLQEVISVLGWEDWKAIDSRYTLHHIAKLMHELHAAGRVKPYDPNNLTNLVYGFLTQAAISIKDARDKPQAAGEMKLIIRDFFDSLKPNGH</sequence>
<reference evidence="6 7" key="1">
    <citation type="journal article" date="2023" name="Access Microbiol">
        <title>The genome of a steinernematid-associated Pseudomonas piscis bacterium encodes the biosynthesis of insect toxins.</title>
        <authorList>
            <person name="Awori R.M."/>
            <person name="Hendre P."/>
            <person name="Amugune N.O."/>
        </authorList>
    </citation>
    <scope>NUCLEOTIDE SEQUENCE [LARGE SCALE GENOMIC DNA]</scope>
    <source>
        <strain evidence="6 7">75</strain>
    </source>
</reference>
<feature type="DNA-binding region" description="H-T-H motif" evidence="4">
    <location>
        <begin position="37"/>
        <end position="56"/>
    </location>
</feature>
<dbReference type="RefSeq" id="WP_177409133.1">
    <property type="nucleotide sequence ID" value="NZ_CP133164.1"/>
</dbReference>
<dbReference type="InterPro" id="IPR049484">
    <property type="entry name" value="Rv0078-like_C"/>
</dbReference>
<dbReference type="InterPro" id="IPR001647">
    <property type="entry name" value="HTH_TetR"/>
</dbReference>
<dbReference type="PROSITE" id="PS50977">
    <property type="entry name" value="HTH_TETR_2"/>
    <property type="match status" value="1"/>
</dbReference>
<dbReference type="PROSITE" id="PS01081">
    <property type="entry name" value="HTH_TETR_1"/>
    <property type="match status" value="1"/>
</dbReference>
<dbReference type="Gene3D" id="1.10.357.10">
    <property type="entry name" value="Tetracycline Repressor, domain 2"/>
    <property type="match status" value="1"/>
</dbReference>
<dbReference type="Pfam" id="PF21351">
    <property type="entry name" value="TetR_C_41"/>
    <property type="match status" value="1"/>
</dbReference>
<dbReference type="PANTHER" id="PTHR30055">
    <property type="entry name" value="HTH-TYPE TRANSCRIPTIONAL REGULATOR RUTR"/>
    <property type="match status" value="1"/>
</dbReference>